<keyword evidence="2" id="KW-0723">Serine/threonine-protein kinase</keyword>
<sequence>MILIWVGSVKKWPFWLACNTPNVVKCISFLLQVLEVFENEGFFQMVMEKHGDGLDLFEFIDMPARLDEPLASYIFRQLVAAVSYLRSKSVLHRDIKDENIIINSKFHIRLIDFGSAALLEPGKLFYTFCGTLEYCSPEVLLGNPYKGPELEMWSLGVFLYTLLFSENPFGCVEETLQARLNPPCPISTELYALLAGLLHPVVDERMTLEDLLESQWIQQPINLAEYSWGEVFPSSEVSTEHVESNSCVNRADILYLDLENNLSTSEDTPLVDEDEDEEQRRTMAALQSELLKYLTDV</sequence>
<keyword evidence="4" id="KW-0547">Nucleotide-binding</keyword>
<evidence type="ECO:0000256" key="8">
    <source>
        <dbReference type="ARBA" id="ARBA00048679"/>
    </source>
</evidence>
<dbReference type="InterPro" id="IPR008271">
    <property type="entry name" value="Ser/Thr_kinase_AS"/>
</dbReference>
<evidence type="ECO:0000256" key="2">
    <source>
        <dbReference type="ARBA" id="ARBA00022527"/>
    </source>
</evidence>
<evidence type="ECO:0000256" key="4">
    <source>
        <dbReference type="ARBA" id="ARBA00022741"/>
    </source>
</evidence>
<evidence type="ECO:0000256" key="1">
    <source>
        <dbReference type="ARBA" id="ARBA00012513"/>
    </source>
</evidence>
<dbReference type="GO" id="GO:0045719">
    <property type="term" value="P:negative regulation of glycogen biosynthetic process"/>
    <property type="evidence" value="ECO:0007669"/>
    <property type="project" value="TreeGrafter"/>
</dbReference>
<name>A0A6P6J530_CARAU</name>
<reference evidence="11" key="1">
    <citation type="submission" date="2025-08" db="UniProtKB">
        <authorList>
            <consortium name="RefSeq"/>
        </authorList>
    </citation>
    <scope>IDENTIFICATION</scope>
    <source>
        <strain evidence="11">Wakin</strain>
        <tissue evidence="11">Muscle</tissue>
    </source>
</reference>
<evidence type="ECO:0000259" key="9">
    <source>
        <dbReference type="PROSITE" id="PS50011"/>
    </source>
</evidence>
<dbReference type="AlphaFoldDB" id="A0A6P6J530"/>
<comment type="catalytic activity">
    <reaction evidence="7">
        <text>L-threonyl-[protein] + ATP = O-phospho-L-threonyl-[protein] + ADP + H(+)</text>
        <dbReference type="Rhea" id="RHEA:46608"/>
        <dbReference type="Rhea" id="RHEA-COMP:11060"/>
        <dbReference type="Rhea" id="RHEA-COMP:11605"/>
        <dbReference type="ChEBI" id="CHEBI:15378"/>
        <dbReference type="ChEBI" id="CHEBI:30013"/>
        <dbReference type="ChEBI" id="CHEBI:30616"/>
        <dbReference type="ChEBI" id="CHEBI:61977"/>
        <dbReference type="ChEBI" id="CHEBI:456216"/>
        <dbReference type="EC" id="2.7.11.1"/>
    </reaction>
</comment>
<keyword evidence="6" id="KW-0067">ATP-binding</keyword>
<keyword evidence="5" id="KW-0418">Kinase</keyword>
<organism evidence="10 11">
    <name type="scientific">Carassius auratus</name>
    <name type="common">Goldfish</name>
    <dbReference type="NCBI Taxonomy" id="7957"/>
    <lineage>
        <taxon>Eukaryota</taxon>
        <taxon>Metazoa</taxon>
        <taxon>Chordata</taxon>
        <taxon>Craniata</taxon>
        <taxon>Vertebrata</taxon>
        <taxon>Euteleostomi</taxon>
        <taxon>Actinopterygii</taxon>
        <taxon>Neopterygii</taxon>
        <taxon>Teleostei</taxon>
        <taxon>Ostariophysi</taxon>
        <taxon>Cypriniformes</taxon>
        <taxon>Cyprinidae</taxon>
        <taxon>Cyprininae</taxon>
        <taxon>Carassius</taxon>
    </lineage>
</organism>
<dbReference type="InterPro" id="IPR011009">
    <property type="entry name" value="Kinase-like_dom_sf"/>
</dbReference>
<dbReference type="Pfam" id="PF00069">
    <property type="entry name" value="Pkinase"/>
    <property type="match status" value="1"/>
</dbReference>
<evidence type="ECO:0000313" key="11">
    <source>
        <dbReference type="RefSeq" id="XP_026055294.1"/>
    </source>
</evidence>
<evidence type="ECO:0000256" key="7">
    <source>
        <dbReference type="ARBA" id="ARBA00047899"/>
    </source>
</evidence>
<dbReference type="GO" id="GO:0005524">
    <property type="term" value="F:ATP binding"/>
    <property type="evidence" value="ECO:0007669"/>
    <property type="project" value="UniProtKB-KW"/>
</dbReference>
<dbReference type="InterPro" id="IPR000719">
    <property type="entry name" value="Prot_kinase_dom"/>
</dbReference>
<evidence type="ECO:0000256" key="6">
    <source>
        <dbReference type="ARBA" id="ARBA00022840"/>
    </source>
</evidence>
<dbReference type="PROSITE" id="PS50011">
    <property type="entry name" value="PROTEIN_KINASE_DOM"/>
    <property type="match status" value="1"/>
</dbReference>
<dbReference type="GO" id="GO:0004674">
    <property type="term" value="F:protein serine/threonine kinase activity"/>
    <property type="evidence" value="ECO:0007669"/>
    <property type="project" value="UniProtKB-KW"/>
</dbReference>
<dbReference type="PROSITE" id="PS00108">
    <property type="entry name" value="PROTEIN_KINASE_ST"/>
    <property type="match status" value="1"/>
</dbReference>
<gene>
    <name evidence="11" type="primary">LOC113041143</name>
</gene>
<accession>A0A6P6J530</accession>
<dbReference type="Gene3D" id="1.10.510.10">
    <property type="entry name" value="Transferase(Phosphotransferase) domain 1"/>
    <property type="match status" value="1"/>
</dbReference>
<dbReference type="Proteomes" id="UP000515129">
    <property type="component" value="Chromosome 2"/>
</dbReference>
<dbReference type="RefSeq" id="XP_026055294.1">
    <property type="nucleotide sequence ID" value="XM_026199509.1"/>
</dbReference>
<protein>
    <recommendedName>
        <fullName evidence="1">non-specific serine/threonine protein kinase</fullName>
        <ecNumber evidence="1">2.7.11.1</ecNumber>
    </recommendedName>
</protein>
<evidence type="ECO:0000256" key="5">
    <source>
        <dbReference type="ARBA" id="ARBA00022777"/>
    </source>
</evidence>
<dbReference type="FunFam" id="1.10.510.10:FF:000351">
    <property type="entry name" value="PAS domain-containing serine/threonine-protein kinase"/>
    <property type="match status" value="1"/>
</dbReference>
<proteinExistence type="predicted"/>
<dbReference type="GO" id="GO:0035556">
    <property type="term" value="P:intracellular signal transduction"/>
    <property type="evidence" value="ECO:0007669"/>
    <property type="project" value="TreeGrafter"/>
</dbReference>
<dbReference type="GO" id="GO:0005829">
    <property type="term" value="C:cytosol"/>
    <property type="evidence" value="ECO:0007669"/>
    <property type="project" value="TreeGrafter"/>
</dbReference>
<evidence type="ECO:0000256" key="3">
    <source>
        <dbReference type="ARBA" id="ARBA00022679"/>
    </source>
</evidence>
<comment type="catalytic activity">
    <reaction evidence="8">
        <text>L-seryl-[protein] + ATP = O-phospho-L-seryl-[protein] + ADP + H(+)</text>
        <dbReference type="Rhea" id="RHEA:17989"/>
        <dbReference type="Rhea" id="RHEA-COMP:9863"/>
        <dbReference type="Rhea" id="RHEA-COMP:11604"/>
        <dbReference type="ChEBI" id="CHEBI:15378"/>
        <dbReference type="ChEBI" id="CHEBI:29999"/>
        <dbReference type="ChEBI" id="CHEBI:30616"/>
        <dbReference type="ChEBI" id="CHEBI:83421"/>
        <dbReference type="ChEBI" id="CHEBI:456216"/>
        <dbReference type="EC" id="2.7.11.1"/>
    </reaction>
</comment>
<dbReference type="PANTHER" id="PTHR24346">
    <property type="entry name" value="MAP/MICROTUBULE AFFINITY-REGULATING KINASE"/>
    <property type="match status" value="1"/>
</dbReference>
<dbReference type="PANTHER" id="PTHR24346:SF51">
    <property type="entry name" value="PAS DOMAIN-CONTAINING SERINE_THREONINE-PROTEIN KINASE"/>
    <property type="match status" value="1"/>
</dbReference>
<dbReference type="SMART" id="SM00220">
    <property type="entry name" value="S_TKc"/>
    <property type="match status" value="1"/>
</dbReference>
<keyword evidence="3" id="KW-0808">Transferase</keyword>
<keyword evidence="10" id="KW-1185">Reference proteome</keyword>
<dbReference type="GeneID" id="113041143"/>
<dbReference type="SUPFAM" id="SSF56112">
    <property type="entry name" value="Protein kinase-like (PK-like)"/>
    <property type="match status" value="1"/>
</dbReference>
<feature type="domain" description="Protein kinase" evidence="9">
    <location>
        <begin position="1"/>
        <end position="217"/>
    </location>
</feature>
<dbReference type="GO" id="GO:0005634">
    <property type="term" value="C:nucleus"/>
    <property type="evidence" value="ECO:0007669"/>
    <property type="project" value="TreeGrafter"/>
</dbReference>
<dbReference type="KEGG" id="caua:113041143"/>
<dbReference type="OrthoDB" id="10252171at2759"/>
<evidence type="ECO:0000313" key="10">
    <source>
        <dbReference type="Proteomes" id="UP000515129"/>
    </source>
</evidence>
<dbReference type="EC" id="2.7.11.1" evidence="1"/>